<dbReference type="Proteomes" id="UP000464726">
    <property type="component" value="Segment"/>
</dbReference>
<name>A0A6B9L8X1_9CAUD</name>
<dbReference type="InterPro" id="IPR035412">
    <property type="entry name" value="Terminase_L_N"/>
</dbReference>
<protein>
    <submittedName>
        <fullName evidence="2">Terminase large subunit</fullName>
    </submittedName>
</protein>
<reference evidence="2 3" key="1">
    <citation type="journal article" date="2020" name="Viruses">
        <title>Diversity and Host Interactions Among Virulent and Temperate Baltic Sea Flavobacterium Phages.</title>
        <authorList>
            <person name="Nilsson E."/>
            <person name="Bayfield O.W."/>
            <person name="Lundin D."/>
            <person name="Antson A.A."/>
            <person name="Holmfeldt K."/>
        </authorList>
    </citation>
    <scope>NUCLEOTIDE SEQUENCE [LARGE SCALE GENOMIC DNA]</scope>
</reference>
<evidence type="ECO:0000313" key="3">
    <source>
        <dbReference type="Proteomes" id="UP000464726"/>
    </source>
</evidence>
<dbReference type="NCBIfam" id="TIGR01547">
    <property type="entry name" value="phage_term_2"/>
    <property type="match status" value="1"/>
</dbReference>
<dbReference type="PANTHER" id="PTHR39184">
    <property type="match status" value="1"/>
</dbReference>
<dbReference type="PANTHER" id="PTHR39184:SF1">
    <property type="entry name" value="PBSX PHAGE TERMINASE LARGE SUBUNIT"/>
    <property type="match status" value="1"/>
</dbReference>
<dbReference type="Pfam" id="PF04466">
    <property type="entry name" value="Terminase_3"/>
    <property type="match status" value="1"/>
</dbReference>
<evidence type="ECO:0000259" key="1">
    <source>
        <dbReference type="Pfam" id="PF04466"/>
    </source>
</evidence>
<dbReference type="InterPro" id="IPR027417">
    <property type="entry name" value="P-loop_NTPase"/>
</dbReference>
<dbReference type="EMBL" id="MN812203">
    <property type="protein sequence ID" value="QHB38482.1"/>
    <property type="molecule type" value="Genomic_DNA"/>
</dbReference>
<gene>
    <name evidence="2" type="ORF">lotta81_gp024</name>
</gene>
<proteinExistence type="predicted"/>
<feature type="domain" description="Phage terminase large subunit N-terminal" evidence="1">
    <location>
        <begin position="41"/>
        <end position="188"/>
    </location>
</feature>
<dbReference type="InterPro" id="IPR052380">
    <property type="entry name" value="Viral_DNA_packaging_terminase"/>
</dbReference>
<dbReference type="InterPro" id="IPR006437">
    <property type="entry name" value="Phage_terminase_lsu"/>
</dbReference>
<evidence type="ECO:0000313" key="2">
    <source>
        <dbReference type="EMBL" id="QHB38482.1"/>
    </source>
</evidence>
<dbReference type="Gene3D" id="3.40.50.300">
    <property type="entry name" value="P-loop containing nucleotide triphosphate hydrolases"/>
    <property type="match status" value="1"/>
</dbReference>
<accession>A0A6B9L8X1</accession>
<keyword evidence="3" id="KW-1185">Reference proteome</keyword>
<organism evidence="2 3">
    <name type="scientific">Flavobacterium phage vB_FspM_lotta8-1</name>
    <dbReference type="NCBI Taxonomy" id="2686242"/>
    <lineage>
        <taxon>Viruses</taxon>
        <taxon>Duplodnaviria</taxon>
        <taxon>Heunggongvirae</taxon>
        <taxon>Uroviricota</taxon>
        <taxon>Caudoviricetes</taxon>
        <taxon>Winoviridae</taxon>
        <taxon>Pippivirus</taxon>
        <taxon>Pippivirus lotta</taxon>
    </lineage>
</organism>
<sequence>MKTQNNDTQRVKLRFNWKLFNPNFHHLEREFSNTARRFLWFYGGSSSAKSYSAAQAVLIIAALIEGSDTLVFRKVSSTLESTIFKDFVTVIDTLKLNDFFKVNYRRITCVNGAVIIFKGLDNSEKIKGISGFKRVILDEISEMEFSDYKQIRKRLRGRLGQQIIGLFNPIDEEHWIKKEIFDKQQKTKLSNSLVDRNGTLKLDIDPIYTEVAEKWEGAPIMVKGQKYPPNFVVVRSTYLNNFWVVGSPCKKFGFEDIQTILDFEHDKINDYDFYCIYGLGFWGKLNKGGEIYKNFDIKRHVTPAVPYDPERSLHLSFDENVNPFMTLDIFQAEDLRAWQIDEICLEDPKNTLKFTMLEFRKRYPKNGMTVFIYGDATSKKADVKLEKGVNFFVLVENELTEHGYNVVRRVPSKNPNVELRCNWFNAVLNGLDGIEVTFGDNCIRTISDYKYLKQSSDGGKHKEKTKNPVTGVVYEKYGHNTDANDYFYTTYFYNSFSAYGRPKNVQKAIISSRVKKNLY</sequence>